<gene>
    <name evidence="2" type="ORF">AL504_30060</name>
</gene>
<evidence type="ECO:0000313" key="2">
    <source>
        <dbReference type="EMBL" id="AMG39865.1"/>
    </source>
</evidence>
<dbReference type="EMBL" id="CP014060">
    <property type="protein sequence ID" value="AMG39865.1"/>
    <property type="molecule type" value="Genomic_DNA"/>
</dbReference>
<evidence type="ECO:0000313" key="3">
    <source>
        <dbReference type="Proteomes" id="UP000060602"/>
    </source>
</evidence>
<feature type="compositionally biased region" description="Low complexity" evidence="1">
    <location>
        <begin position="113"/>
        <end position="160"/>
    </location>
</feature>
<accession>A0A0X8P4T4</accession>
<organism evidence="2 3">
    <name type="scientific">Alcaligenes xylosoxydans xylosoxydans</name>
    <name type="common">Achromobacter xylosoxidans</name>
    <dbReference type="NCBI Taxonomy" id="85698"/>
    <lineage>
        <taxon>Bacteria</taxon>
        <taxon>Pseudomonadati</taxon>
        <taxon>Pseudomonadota</taxon>
        <taxon>Betaproteobacteria</taxon>
        <taxon>Burkholderiales</taxon>
        <taxon>Alcaligenaceae</taxon>
        <taxon>Achromobacter</taxon>
    </lineage>
</organism>
<proteinExistence type="predicted"/>
<feature type="region of interest" description="Disordered" evidence="1">
    <location>
        <begin position="96"/>
        <end position="163"/>
    </location>
</feature>
<dbReference type="RefSeq" id="WP_061074135.1">
    <property type="nucleotide sequence ID" value="NZ_CP014060.2"/>
</dbReference>
<dbReference type="Proteomes" id="UP000060602">
    <property type="component" value="Chromosome"/>
</dbReference>
<feature type="region of interest" description="Disordered" evidence="1">
    <location>
        <begin position="192"/>
        <end position="215"/>
    </location>
</feature>
<evidence type="ECO:0000256" key="1">
    <source>
        <dbReference type="SAM" id="MobiDB-lite"/>
    </source>
</evidence>
<name>A0A0X8P4T4_ALCXX</name>
<sequence length="215" mass="22834">MSITYRPPFDEDDELDLRALYRKPRAGGSPELDAAVRRTWHPGRSWHPGWAAAACAALVAGLFAWTDMRESAEMTDMTPQLAVSHEPAISIERSPAPRPAVAEAPAPQPAPAPVQRAAVQTPADTPAAVPAQQATAEAAPATATATAEQPAEAASSEPVAFSEQDIEARVAHIRALMQDDQQEEAVTALRDLQQGAPDLTLPDDLQELAQQNPAS</sequence>
<reference evidence="3" key="1">
    <citation type="submission" date="2015-12" db="EMBL/GenBank/DDBJ databases">
        <title>FDA dAtabase for Regulatory Grade micrObial Sequences (FDA-ARGOS): Supporting development and validation of Infectious Disease Dx tests.</title>
        <authorList>
            <person name="Case J."/>
            <person name="Tallon L."/>
            <person name="Sadzewicz L."/>
            <person name="Sengamalay N."/>
            <person name="Ott S."/>
            <person name="Godinez A."/>
            <person name="Nagaraj S."/>
            <person name="Nadendla S."/>
            <person name="Sichtig H."/>
        </authorList>
    </citation>
    <scope>NUCLEOTIDE SEQUENCE [LARGE SCALE GENOMIC DNA]</scope>
    <source>
        <strain evidence="3">FDAARGOS_147</strain>
    </source>
</reference>
<protein>
    <submittedName>
        <fullName evidence="2">Uncharacterized protein</fullName>
    </submittedName>
</protein>
<dbReference type="AlphaFoldDB" id="A0A0X8P4T4"/>